<dbReference type="EMBL" id="ML986506">
    <property type="protein sequence ID" value="KAF2273899.1"/>
    <property type="molecule type" value="Genomic_DNA"/>
</dbReference>
<proteinExistence type="predicted"/>
<evidence type="ECO:0000256" key="1">
    <source>
        <dbReference type="SAM" id="MobiDB-lite"/>
    </source>
</evidence>
<evidence type="ECO:0000313" key="3">
    <source>
        <dbReference type="Proteomes" id="UP000800097"/>
    </source>
</evidence>
<organism evidence="2 3">
    <name type="scientific">Westerdykella ornata</name>
    <dbReference type="NCBI Taxonomy" id="318751"/>
    <lineage>
        <taxon>Eukaryota</taxon>
        <taxon>Fungi</taxon>
        <taxon>Dikarya</taxon>
        <taxon>Ascomycota</taxon>
        <taxon>Pezizomycotina</taxon>
        <taxon>Dothideomycetes</taxon>
        <taxon>Pleosporomycetidae</taxon>
        <taxon>Pleosporales</taxon>
        <taxon>Sporormiaceae</taxon>
        <taxon>Westerdykella</taxon>
    </lineage>
</organism>
<gene>
    <name evidence="2" type="ORF">EI97DRAFT_444459</name>
</gene>
<dbReference type="RefSeq" id="XP_033651438.1">
    <property type="nucleotide sequence ID" value="XM_033799904.1"/>
</dbReference>
<feature type="region of interest" description="Disordered" evidence="1">
    <location>
        <begin position="71"/>
        <end position="167"/>
    </location>
</feature>
<feature type="region of interest" description="Disordered" evidence="1">
    <location>
        <begin position="1"/>
        <end position="34"/>
    </location>
</feature>
<name>A0A6A6JFE0_WESOR</name>
<dbReference type="GeneID" id="54553079"/>
<sequence>MMKKIGAYVQSTPTTSEAAPDLEPETDQEVANAGDVKVEVPPCYPQSSRSRQMMIGVRSCGWPPECTLGCIAGKNSGEPLGREEEPAGKRKPPQKTLQWLGGVWQDQKEEHGEDGQSRRQGRQRKRTQPHRQRSRADPDAKKRKTLNSSFMPSSCHFENGVEEKSGC</sequence>
<dbReference type="Proteomes" id="UP000800097">
    <property type="component" value="Unassembled WGS sequence"/>
</dbReference>
<evidence type="ECO:0000313" key="2">
    <source>
        <dbReference type="EMBL" id="KAF2273899.1"/>
    </source>
</evidence>
<keyword evidence="3" id="KW-1185">Reference proteome</keyword>
<protein>
    <submittedName>
        <fullName evidence="2">Uncharacterized protein</fullName>
    </submittedName>
</protein>
<feature type="compositionally biased region" description="Basic and acidic residues" evidence="1">
    <location>
        <begin position="106"/>
        <end position="117"/>
    </location>
</feature>
<reference evidence="2" key="1">
    <citation type="journal article" date="2020" name="Stud. Mycol.">
        <title>101 Dothideomycetes genomes: a test case for predicting lifestyles and emergence of pathogens.</title>
        <authorList>
            <person name="Haridas S."/>
            <person name="Albert R."/>
            <person name="Binder M."/>
            <person name="Bloem J."/>
            <person name="Labutti K."/>
            <person name="Salamov A."/>
            <person name="Andreopoulos B."/>
            <person name="Baker S."/>
            <person name="Barry K."/>
            <person name="Bills G."/>
            <person name="Bluhm B."/>
            <person name="Cannon C."/>
            <person name="Castanera R."/>
            <person name="Culley D."/>
            <person name="Daum C."/>
            <person name="Ezra D."/>
            <person name="Gonzalez J."/>
            <person name="Henrissat B."/>
            <person name="Kuo A."/>
            <person name="Liang C."/>
            <person name="Lipzen A."/>
            <person name="Lutzoni F."/>
            <person name="Magnuson J."/>
            <person name="Mondo S."/>
            <person name="Nolan M."/>
            <person name="Ohm R."/>
            <person name="Pangilinan J."/>
            <person name="Park H.-J."/>
            <person name="Ramirez L."/>
            <person name="Alfaro M."/>
            <person name="Sun H."/>
            <person name="Tritt A."/>
            <person name="Yoshinaga Y."/>
            <person name="Zwiers L.-H."/>
            <person name="Turgeon B."/>
            <person name="Goodwin S."/>
            <person name="Spatafora J."/>
            <person name="Crous P."/>
            <person name="Grigoriev I."/>
        </authorList>
    </citation>
    <scope>NUCLEOTIDE SEQUENCE</scope>
    <source>
        <strain evidence="2">CBS 379.55</strain>
    </source>
</reference>
<dbReference type="AlphaFoldDB" id="A0A6A6JFE0"/>
<accession>A0A6A6JFE0</accession>
<feature type="compositionally biased region" description="Basic residues" evidence="1">
    <location>
        <begin position="119"/>
        <end position="133"/>
    </location>
</feature>